<dbReference type="InterPro" id="IPR036986">
    <property type="entry name" value="S4_RNA-bd_sf"/>
</dbReference>
<organism evidence="7 8">
    <name type="scientific">Candidatus Magasanikbacteria bacterium GW2011_GWC2_37_14</name>
    <dbReference type="NCBI Taxonomy" id="1619046"/>
    <lineage>
        <taxon>Bacteria</taxon>
        <taxon>Candidatus Magasanikiibacteriota</taxon>
    </lineage>
</organism>
<comment type="function">
    <text evidence="5">Responsible for synthesis of pseudouridine from uracil.</text>
</comment>
<protein>
    <recommendedName>
        <fullName evidence="5">Pseudouridine synthase</fullName>
        <ecNumber evidence="5">5.4.99.-</ecNumber>
    </recommendedName>
</protein>
<dbReference type="InterPro" id="IPR006145">
    <property type="entry name" value="PsdUridine_synth_RsuA/RluA"/>
</dbReference>
<dbReference type="PROSITE" id="PS50889">
    <property type="entry name" value="S4"/>
    <property type="match status" value="1"/>
</dbReference>
<dbReference type="Proteomes" id="UP000034849">
    <property type="component" value="Unassembled WGS sequence"/>
</dbReference>
<dbReference type="GO" id="GO:0003723">
    <property type="term" value="F:RNA binding"/>
    <property type="evidence" value="ECO:0007669"/>
    <property type="project" value="UniProtKB-KW"/>
</dbReference>
<keyword evidence="4" id="KW-0694">RNA-binding</keyword>
<reference evidence="7 8" key="1">
    <citation type="journal article" date="2015" name="Nature">
        <title>rRNA introns, odd ribosomes, and small enigmatic genomes across a large radiation of phyla.</title>
        <authorList>
            <person name="Brown C.T."/>
            <person name="Hug L.A."/>
            <person name="Thomas B.C."/>
            <person name="Sharon I."/>
            <person name="Castelle C.J."/>
            <person name="Singh A."/>
            <person name="Wilkins M.J."/>
            <person name="Williams K.H."/>
            <person name="Banfield J.F."/>
        </authorList>
    </citation>
    <scope>NUCLEOTIDE SEQUENCE [LARGE SCALE GENOMIC DNA]</scope>
</reference>
<dbReference type="AlphaFoldDB" id="A0A0G0GCT8"/>
<gene>
    <name evidence="7" type="ORF">US42_C0005G0017</name>
</gene>
<dbReference type="Pfam" id="PF00849">
    <property type="entry name" value="PseudoU_synth_2"/>
    <property type="match status" value="1"/>
</dbReference>
<accession>A0A0G0GCT8</accession>
<evidence type="ECO:0000256" key="5">
    <source>
        <dbReference type="RuleBase" id="RU362028"/>
    </source>
</evidence>
<dbReference type="Gene3D" id="3.10.290.10">
    <property type="entry name" value="RNA-binding S4 domain"/>
    <property type="match status" value="1"/>
</dbReference>
<dbReference type="STRING" id="1619046.US42_C0005G0017"/>
<evidence type="ECO:0000259" key="6">
    <source>
        <dbReference type="SMART" id="SM00363"/>
    </source>
</evidence>
<dbReference type="SMART" id="SM00363">
    <property type="entry name" value="S4"/>
    <property type="match status" value="1"/>
</dbReference>
<evidence type="ECO:0000256" key="4">
    <source>
        <dbReference type="PROSITE-ProRule" id="PRU00182"/>
    </source>
</evidence>
<dbReference type="EMBL" id="LBSX01000005">
    <property type="protein sequence ID" value="KKQ27792.1"/>
    <property type="molecule type" value="Genomic_DNA"/>
</dbReference>
<keyword evidence="2 5" id="KW-0413">Isomerase</keyword>
<comment type="similarity">
    <text evidence="1 5">Belongs to the pseudouridine synthase RluA family.</text>
</comment>
<dbReference type="InterPro" id="IPR020103">
    <property type="entry name" value="PsdUridine_synth_cat_dom_sf"/>
</dbReference>
<evidence type="ECO:0000313" key="8">
    <source>
        <dbReference type="Proteomes" id="UP000034849"/>
    </source>
</evidence>
<dbReference type="InterPro" id="IPR002942">
    <property type="entry name" value="S4_RNA-bd"/>
</dbReference>
<dbReference type="SUPFAM" id="SSF55120">
    <property type="entry name" value="Pseudouridine synthase"/>
    <property type="match status" value="1"/>
</dbReference>
<feature type="active site" evidence="3">
    <location>
        <position position="163"/>
    </location>
</feature>
<dbReference type="CDD" id="cd00165">
    <property type="entry name" value="S4"/>
    <property type="match status" value="1"/>
</dbReference>
<dbReference type="PATRIC" id="fig|1619046.3.peg.346"/>
<comment type="catalytic activity">
    <reaction evidence="5">
        <text>a uridine in RNA = a pseudouridine in RNA</text>
        <dbReference type="Rhea" id="RHEA:48348"/>
        <dbReference type="Rhea" id="RHEA-COMP:12068"/>
        <dbReference type="Rhea" id="RHEA-COMP:12069"/>
        <dbReference type="ChEBI" id="CHEBI:65314"/>
        <dbReference type="ChEBI" id="CHEBI:65315"/>
    </reaction>
</comment>
<dbReference type="Gene3D" id="3.30.2350.10">
    <property type="entry name" value="Pseudouridine synthase"/>
    <property type="match status" value="1"/>
</dbReference>
<feature type="domain" description="RNA-binding S4" evidence="6">
    <location>
        <begin position="17"/>
        <end position="80"/>
    </location>
</feature>
<sequence>MISKNKKIIIKDLDSKIRLDVFLTEKLKLTRSKIQKLIEQKLILLNKELPKKTGTMILNGDEIEIIKPVIVKKIITNKIEKNLKTEIANLPIEIVAETSDYLVLNKPAGILVHPTEAGEENTLVNWLLTKYPKIKKVGDSHSPHTPSRAEGKNIRPGIVHRLDKEASGLLVIAKTQAMFEHLKKQFQNREINKEYLVLVHGTVQKNYDQIDFEIDRGHDGKMVARPKTDKFKVKNVEKIQEGKEALTEFVIEKNYVRYTLLRVKIFTGRTNQIRVHMMAYSHPVVGDKLYFNKRLNRKRDTELNRVFLHAVKLGFTDLNGYEQTFTSKLPKELESFLKDLN</sequence>
<dbReference type="InterPro" id="IPR050188">
    <property type="entry name" value="RluA_PseudoU_synthase"/>
</dbReference>
<evidence type="ECO:0000256" key="2">
    <source>
        <dbReference type="ARBA" id="ARBA00023235"/>
    </source>
</evidence>
<name>A0A0G0GCT8_9BACT</name>
<dbReference type="CDD" id="cd02869">
    <property type="entry name" value="PseudoU_synth_RluA_like"/>
    <property type="match status" value="1"/>
</dbReference>
<evidence type="ECO:0000256" key="1">
    <source>
        <dbReference type="ARBA" id="ARBA00010876"/>
    </source>
</evidence>
<dbReference type="PANTHER" id="PTHR21600">
    <property type="entry name" value="MITOCHONDRIAL RNA PSEUDOURIDINE SYNTHASE"/>
    <property type="match status" value="1"/>
</dbReference>
<comment type="caution">
    <text evidence="7">The sequence shown here is derived from an EMBL/GenBank/DDBJ whole genome shotgun (WGS) entry which is preliminary data.</text>
</comment>
<dbReference type="PANTHER" id="PTHR21600:SF44">
    <property type="entry name" value="RIBOSOMAL LARGE SUBUNIT PSEUDOURIDINE SYNTHASE D"/>
    <property type="match status" value="1"/>
</dbReference>
<dbReference type="EC" id="5.4.99.-" evidence="5"/>
<evidence type="ECO:0000313" key="7">
    <source>
        <dbReference type="EMBL" id="KKQ27792.1"/>
    </source>
</evidence>
<proteinExistence type="inferred from homology"/>
<dbReference type="NCBIfam" id="TIGR00005">
    <property type="entry name" value="rluA_subfam"/>
    <property type="match status" value="1"/>
</dbReference>
<dbReference type="GO" id="GO:0000455">
    <property type="term" value="P:enzyme-directed rRNA pseudouridine synthesis"/>
    <property type="evidence" value="ECO:0007669"/>
    <property type="project" value="TreeGrafter"/>
</dbReference>
<dbReference type="Pfam" id="PF01479">
    <property type="entry name" value="S4"/>
    <property type="match status" value="1"/>
</dbReference>
<dbReference type="GO" id="GO:0120159">
    <property type="term" value="F:rRNA pseudouridine synthase activity"/>
    <property type="evidence" value="ECO:0007669"/>
    <property type="project" value="UniProtKB-ARBA"/>
</dbReference>
<dbReference type="SUPFAM" id="SSF55174">
    <property type="entry name" value="Alpha-L RNA-binding motif"/>
    <property type="match status" value="1"/>
</dbReference>
<dbReference type="InterPro" id="IPR006225">
    <property type="entry name" value="PsdUridine_synth_RluC/D"/>
</dbReference>
<evidence type="ECO:0000256" key="3">
    <source>
        <dbReference type="PIRSR" id="PIRSR606225-1"/>
    </source>
</evidence>